<name>E3WHU5_PATPE</name>
<evidence type="ECO:0000256" key="1">
    <source>
        <dbReference type="SAM" id="SignalP"/>
    </source>
</evidence>
<gene>
    <name evidence="2" type="primary">AspARIS3</name>
</gene>
<organism evidence="2">
    <name type="scientific">Patiria pectinifera</name>
    <name type="common">Starfish</name>
    <name type="synonym">Asterina pectinifera</name>
    <dbReference type="NCBI Taxonomy" id="7594"/>
    <lineage>
        <taxon>Eukaryota</taxon>
        <taxon>Metazoa</taxon>
        <taxon>Echinodermata</taxon>
        <taxon>Eleutherozoa</taxon>
        <taxon>Asterozoa</taxon>
        <taxon>Asteroidea</taxon>
        <taxon>Valvatacea</taxon>
        <taxon>Valvatida</taxon>
        <taxon>Asterinidae</taxon>
        <taxon>Patiria</taxon>
    </lineage>
</organism>
<feature type="signal peptide" evidence="1">
    <location>
        <begin position="1"/>
        <end position="39"/>
    </location>
</feature>
<accession>E3WHU5</accession>
<sequence length="729" mass="81609">MPNIYRARELGSPGQTMKFAGMWFLCALVLLERLSGTLAAFGDDISQDNEDNRFAVMGQVTKDTFDVQSGNVTLQLNVQDTVGTMDFWLLDFQEYRFNLDALPVDESTGMLMKDRTSACSNVYEDANWTTFFNDSYIQNAGRGSLATKSLFTQIQRGEVNSDGIMRNNKLVFQGDMATFTNCKDSSDEEFIWEMTAVTTDEIEYRTKLYATNIRPKDPQDPLGGISFVQSHIELIWRISRSVMAKFLISSTALIRPILEFARVSAVYDDQGRAVPTQSALHIRFRTVVDEDDQMVSYENNSITYIPENVNHGLNTVLYQPVGTLDASPPWYFVLDEGTQTQRQCQQTWEFKMILDIDASTQVDNRVPIDASGTFEFLYMPYRCGLVNLTTLNLTTCVAMSVGPAKISALITIQATVFVQDEEDDQVTIILHSLTGASNEDLSYGTGSRGVAHKEYVELRVKFSPALLRKDYDLYLLLFMVCKGEEYASGEFLQGCLQAPSTDRYIAHLDASFNYIPRITDENGTVVLLDPYNTSHVQNDYVQNLDQQEYLRTESGETLAIPVHRSTFYNVALSAESDIYTITVVFRLVEAPGRKRRAALPHMQDIVLAKSVVGHAGIGRTTGTIITRHSRDVEDSVQDTHANKIPFLSLGCPEEATHVLEELDCKCPAGMMYDLNSFNCEAASILEDVKEVKNDDQVSDPKETASAEHSACSVLLIVLANSLIFLLLKN</sequence>
<dbReference type="EMBL" id="AB602900">
    <property type="protein sequence ID" value="BAJ41230.1"/>
    <property type="molecule type" value="mRNA"/>
</dbReference>
<reference evidence="2" key="1">
    <citation type="journal article" date="2011" name="Mol. Reprod. Dev.">
        <title>Novel conserved structural domains of acrosome reaction-inducing substance are widespread in invertebrates.</title>
        <authorList>
            <person name="Naruse M."/>
            <person name="Ishikawa R."/>
            <person name="Sakaya H."/>
            <person name="Moriyama H."/>
            <person name="Hoshi M."/>
            <person name="Matsumoto M."/>
        </authorList>
    </citation>
    <scope>NUCLEOTIDE SEQUENCE</scope>
    <source>
        <tissue evidence="2">Ovary</tissue>
    </source>
</reference>
<evidence type="ECO:0000313" key="2">
    <source>
        <dbReference type="EMBL" id="BAJ41230.1"/>
    </source>
</evidence>
<feature type="chain" id="PRO_5003182708" evidence="1">
    <location>
        <begin position="40"/>
        <end position="729"/>
    </location>
</feature>
<keyword evidence="1" id="KW-0732">Signal</keyword>
<proteinExistence type="evidence at transcript level"/>
<dbReference type="AlphaFoldDB" id="E3WHU5"/>
<protein>
    <submittedName>
        <fullName evidence="2">Egg coat matrix protein</fullName>
    </submittedName>
</protein>